<keyword evidence="2" id="KW-1185">Reference proteome</keyword>
<gene>
    <name evidence="1" type="ORF">AFCDBAGC_1263</name>
</gene>
<sequence>MKSLASTPVTASEKVTVWVSVVALVGPVTVGTIPVTLGVSRSTAWAVEPVRPTVASSVLPATSVMVGLAARARASEPVPVIPPTVTT</sequence>
<reference evidence="1 2" key="1">
    <citation type="journal article" date="2021" name="Front. Microbiol.">
        <title>Comprehensive Comparative Genomics and Phenotyping of Methylobacterium Species.</title>
        <authorList>
            <person name="Alessa O."/>
            <person name="Ogura Y."/>
            <person name="Fujitani Y."/>
            <person name="Takami H."/>
            <person name="Hayashi T."/>
            <person name="Sahin N."/>
            <person name="Tani A."/>
        </authorList>
    </citation>
    <scope>NUCLEOTIDE SEQUENCE [LARGE SCALE GENOMIC DNA]</scope>
    <source>
        <strain evidence="1 2">DSM 23679</strain>
    </source>
</reference>
<proteinExistence type="predicted"/>
<dbReference type="EMBL" id="BPQG01000013">
    <property type="protein sequence ID" value="GJD43411.1"/>
    <property type="molecule type" value="Genomic_DNA"/>
</dbReference>
<evidence type="ECO:0008006" key="3">
    <source>
        <dbReference type="Google" id="ProtNLM"/>
    </source>
</evidence>
<accession>A0ABQ4QDW1</accession>
<comment type="caution">
    <text evidence="1">The sequence shown here is derived from an EMBL/GenBank/DDBJ whole genome shotgun (WGS) entry which is preliminary data.</text>
</comment>
<dbReference type="Proteomes" id="UP001055117">
    <property type="component" value="Unassembled WGS sequence"/>
</dbReference>
<protein>
    <recommendedName>
        <fullName evidence="3">Secreted protein</fullName>
    </recommendedName>
</protein>
<name>A0ABQ4QDW1_9HYPH</name>
<organism evidence="1 2">
    <name type="scientific">Methylobacterium cerastii</name>
    <dbReference type="NCBI Taxonomy" id="932741"/>
    <lineage>
        <taxon>Bacteria</taxon>
        <taxon>Pseudomonadati</taxon>
        <taxon>Pseudomonadota</taxon>
        <taxon>Alphaproteobacteria</taxon>
        <taxon>Hyphomicrobiales</taxon>
        <taxon>Methylobacteriaceae</taxon>
        <taxon>Methylobacterium</taxon>
    </lineage>
</organism>
<evidence type="ECO:0000313" key="1">
    <source>
        <dbReference type="EMBL" id="GJD43411.1"/>
    </source>
</evidence>
<evidence type="ECO:0000313" key="2">
    <source>
        <dbReference type="Proteomes" id="UP001055117"/>
    </source>
</evidence>